<sequence>MAYHTACLTTVPTGVPQGPKHFRERFRSQTSSCRVNESTEGDNWTSRSRGRQGQNDAFDDSTTSDDPLTTSHSHLPSHRICWSPHRHTPHVPPPRRPCCHIIIVLLLRLLYL</sequence>
<dbReference type="AlphaFoldDB" id="A0A0D0DL97"/>
<keyword evidence="3" id="KW-1185">Reference proteome</keyword>
<proteinExistence type="predicted"/>
<dbReference type="InParanoid" id="A0A0D0DL97"/>
<evidence type="ECO:0000256" key="1">
    <source>
        <dbReference type="SAM" id="MobiDB-lite"/>
    </source>
</evidence>
<dbReference type="HOGENOM" id="CLU_2146688_0_0_1"/>
<evidence type="ECO:0000313" key="2">
    <source>
        <dbReference type="EMBL" id="KIK92023.1"/>
    </source>
</evidence>
<dbReference type="Proteomes" id="UP000054538">
    <property type="component" value="Unassembled WGS sequence"/>
</dbReference>
<accession>A0A0D0DL97</accession>
<feature type="region of interest" description="Disordered" evidence="1">
    <location>
        <begin position="1"/>
        <end position="94"/>
    </location>
</feature>
<organism evidence="2 3">
    <name type="scientific">Paxillus rubicundulus Ve08.2h10</name>
    <dbReference type="NCBI Taxonomy" id="930991"/>
    <lineage>
        <taxon>Eukaryota</taxon>
        <taxon>Fungi</taxon>
        <taxon>Dikarya</taxon>
        <taxon>Basidiomycota</taxon>
        <taxon>Agaricomycotina</taxon>
        <taxon>Agaricomycetes</taxon>
        <taxon>Agaricomycetidae</taxon>
        <taxon>Boletales</taxon>
        <taxon>Paxilineae</taxon>
        <taxon>Paxillaceae</taxon>
        <taxon>Paxillus</taxon>
    </lineage>
</organism>
<evidence type="ECO:0000313" key="3">
    <source>
        <dbReference type="Proteomes" id="UP000054538"/>
    </source>
</evidence>
<protein>
    <submittedName>
        <fullName evidence="2">Uncharacterized protein</fullName>
    </submittedName>
</protein>
<reference evidence="2 3" key="1">
    <citation type="submission" date="2014-04" db="EMBL/GenBank/DDBJ databases">
        <authorList>
            <consortium name="DOE Joint Genome Institute"/>
            <person name="Kuo A."/>
            <person name="Kohler A."/>
            <person name="Jargeat P."/>
            <person name="Nagy L.G."/>
            <person name="Floudas D."/>
            <person name="Copeland A."/>
            <person name="Barry K.W."/>
            <person name="Cichocki N."/>
            <person name="Veneault-Fourrey C."/>
            <person name="LaButti K."/>
            <person name="Lindquist E.A."/>
            <person name="Lipzen A."/>
            <person name="Lundell T."/>
            <person name="Morin E."/>
            <person name="Murat C."/>
            <person name="Sun H."/>
            <person name="Tunlid A."/>
            <person name="Henrissat B."/>
            <person name="Grigoriev I.V."/>
            <person name="Hibbett D.S."/>
            <person name="Martin F."/>
            <person name="Nordberg H.P."/>
            <person name="Cantor M.N."/>
            <person name="Hua S.X."/>
        </authorList>
    </citation>
    <scope>NUCLEOTIDE SEQUENCE [LARGE SCALE GENOMIC DNA]</scope>
    <source>
        <strain evidence="2 3">Ve08.2h10</strain>
    </source>
</reference>
<dbReference type="EMBL" id="KN825323">
    <property type="protein sequence ID" value="KIK92023.1"/>
    <property type="molecule type" value="Genomic_DNA"/>
</dbReference>
<feature type="compositionally biased region" description="Polar residues" evidence="1">
    <location>
        <begin position="28"/>
        <end position="55"/>
    </location>
</feature>
<name>A0A0D0DL97_9AGAM</name>
<gene>
    <name evidence="2" type="ORF">PAXRUDRAFT_601738</name>
</gene>
<reference evidence="3" key="2">
    <citation type="submission" date="2015-01" db="EMBL/GenBank/DDBJ databases">
        <title>Evolutionary Origins and Diversification of the Mycorrhizal Mutualists.</title>
        <authorList>
            <consortium name="DOE Joint Genome Institute"/>
            <consortium name="Mycorrhizal Genomics Consortium"/>
            <person name="Kohler A."/>
            <person name="Kuo A."/>
            <person name="Nagy L.G."/>
            <person name="Floudas D."/>
            <person name="Copeland A."/>
            <person name="Barry K.W."/>
            <person name="Cichocki N."/>
            <person name="Veneault-Fourrey C."/>
            <person name="LaButti K."/>
            <person name="Lindquist E.A."/>
            <person name="Lipzen A."/>
            <person name="Lundell T."/>
            <person name="Morin E."/>
            <person name="Murat C."/>
            <person name="Riley R."/>
            <person name="Ohm R."/>
            <person name="Sun H."/>
            <person name="Tunlid A."/>
            <person name="Henrissat B."/>
            <person name="Grigoriev I.V."/>
            <person name="Hibbett D.S."/>
            <person name="Martin F."/>
        </authorList>
    </citation>
    <scope>NUCLEOTIDE SEQUENCE [LARGE SCALE GENOMIC DNA]</scope>
    <source>
        <strain evidence="3">Ve08.2h10</strain>
    </source>
</reference>
<feature type="compositionally biased region" description="Low complexity" evidence="1">
    <location>
        <begin position="64"/>
        <end position="73"/>
    </location>
</feature>